<proteinExistence type="predicted"/>
<keyword evidence="1" id="KW-0479">Metal-binding</keyword>
<dbReference type="EMBL" id="MU006565">
    <property type="protein sequence ID" value="KAF2749953.1"/>
    <property type="molecule type" value="Genomic_DNA"/>
</dbReference>
<dbReference type="InterPro" id="IPR007527">
    <property type="entry name" value="Znf_SWIM"/>
</dbReference>
<keyword evidence="1" id="KW-0863">Zinc-finger</keyword>
<name>A0A6A6VIH8_9PLEO</name>
<dbReference type="PROSITE" id="PS50966">
    <property type="entry name" value="ZF_SWIM"/>
    <property type="match status" value="1"/>
</dbReference>
<evidence type="ECO:0000259" key="3">
    <source>
        <dbReference type="PROSITE" id="PS50966"/>
    </source>
</evidence>
<evidence type="ECO:0000256" key="1">
    <source>
        <dbReference type="PROSITE-ProRule" id="PRU00325"/>
    </source>
</evidence>
<sequence length="458" mass="51009">MSADDLARLSLADKMVTTRAAAARARNAPQQPSHTPPSPSSSESSQLSPSPAPSVIESTSGIQYSVAALENDARRRAKQGLGDNDIKMKYCRLLDDRSNQYLFYLEDEIQVAMGGRYAVPRCTCGANEGGVACKHIFWMLDQLASKASQSIRDQTLELAVDGSSIQNKDPADIIKNATLERVADSLDWEFYEGPIPDDEDLQDEIGEMLSVFEPSEALPAEFKAPPNSFLSERSRKYREFKDLVSEMFTEQASKNLGLLNRLQAIIDSDFQAQVFFDKVNARIDRTFQALDEYIEHGSTGHDVPTCAVKLKECVQVVDDYYHQQERNGLDTPALALQAASALIRMMNGVVHRNFDAYANITWDFVPPDNPTDTNLFVCLIGVPAQNNELFVLDTLRKLPPDGIVRNHWEMLADTRTRLNPRWTPQPYLDAFQAFVSESRKRAPSASDGSTPSPKRPAV</sequence>
<dbReference type="GO" id="GO:0008270">
    <property type="term" value="F:zinc ion binding"/>
    <property type="evidence" value="ECO:0007669"/>
    <property type="project" value="UniProtKB-KW"/>
</dbReference>
<keyword evidence="1" id="KW-0862">Zinc</keyword>
<feature type="domain" description="SWIM-type" evidence="3">
    <location>
        <begin position="107"/>
        <end position="144"/>
    </location>
</feature>
<protein>
    <recommendedName>
        <fullName evidence="3">SWIM-type domain-containing protein</fullName>
    </recommendedName>
</protein>
<evidence type="ECO:0000256" key="2">
    <source>
        <dbReference type="SAM" id="MobiDB-lite"/>
    </source>
</evidence>
<organism evidence="4 5">
    <name type="scientific">Sporormia fimetaria CBS 119925</name>
    <dbReference type="NCBI Taxonomy" id="1340428"/>
    <lineage>
        <taxon>Eukaryota</taxon>
        <taxon>Fungi</taxon>
        <taxon>Dikarya</taxon>
        <taxon>Ascomycota</taxon>
        <taxon>Pezizomycotina</taxon>
        <taxon>Dothideomycetes</taxon>
        <taxon>Pleosporomycetidae</taxon>
        <taxon>Pleosporales</taxon>
        <taxon>Sporormiaceae</taxon>
        <taxon>Sporormia</taxon>
    </lineage>
</organism>
<feature type="compositionally biased region" description="Low complexity" evidence="2">
    <location>
        <begin position="19"/>
        <end position="33"/>
    </location>
</feature>
<dbReference type="AlphaFoldDB" id="A0A6A6VIH8"/>
<reference evidence="4" key="1">
    <citation type="journal article" date="2020" name="Stud. Mycol.">
        <title>101 Dothideomycetes genomes: a test case for predicting lifestyles and emergence of pathogens.</title>
        <authorList>
            <person name="Haridas S."/>
            <person name="Albert R."/>
            <person name="Binder M."/>
            <person name="Bloem J."/>
            <person name="Labutti K."/>
            <person name="Salamov A."/>
            <person name="Andreopoulos B."/>
            <person name="Baker S."/>
            <person name="Barry K."/>
            <person name="Bills G."/>
            <person name="Bluhm B."/>
            <person name="Cannon C."/>
            <person name="Castanera R."/>
            <person name="Culley D."/>
            <person name="Daum C."/>
            <person name="Ezra D."/>
            <person name="Gonzalez J."/>
            <person name="Henrissat B."/>
            <person name="Kuo A."/>
            <person name="Liang C."/>
            <person name="Lipzen A."/>
            <person name="Lutzoni F."/>
            <person name="Magnuson J."/>
            <person name="Mondo S."/>
            <person name="Nolan M."/>
            <person name="Ohm R."/>
            <person name="Pangilinan J."/>
            <person name="Park H.-J."/>
            <person name="Ramirez L."/>
            <person name="Alfaro M."/>
            <person name="Sun H."/>
            <person name="Tritt A."/>
            <person name="Yoshinaga Y."/>
            <person name="Zwiers L.-H."/>
            <person name="Turgeon B."/>
            <person name="Goodwin S."/>
            <person name="Spatafora J."/>
            <person name="Crous P."/>
            <person name="Grigoriev I."/>
        </authorList>
    </citation>
    <scope>NUCLEOTIDE SEQUENCE</scope>
    <source>
        <strain evidence="4">CBS 119925</strain>
    </source>
</reference>
<dbReference type="Proteomes" id="UP000799440">
    <property type="component" value="Unassembled WGS sequence"/>
</dbReference>
<feature type="region of interest" description="Disordered" evidence="2">
    <location>
        <begin position="18"/>
        <end position="56"/>
    </location>
</feature>
<dbReference type="OrthoDB" id="5387895at2759"/>
<keyword evidence="5" id="KW-1185">Reference proteome</keyword>
<feature type="compositionally biased region" description="Low complexity" evidence="2">
    <location>
        <begin position="40"/>
        <end position="49"/>
    </location>
</feature>
<evidence type="ECO:0000313" key="4">
    <source>
        <dbReference type="EMBL" id="KAF2749953.1"/>
    </source>
</evidence>
<evidence type="ECO:0000313" key="5">
    <source>
        <dbReference type="Proteomes" id="UP000799440"/>
    </source>
</evidence>
<accession>A0A6A6VIH8</accession>
<gene>
    <name evidence="4" type="ORF">M011DRAFT_397520</name>
</gene>
<feature type="region of interest" description="Disordered" evidence="2">
    <location>
        <begin position="439"/>
        <end position="458"/>
    </location>
</feature>